<dbReference type="EMBL" id="BBYQ01000081">
    <property type="protein sequence ID" value="GAP30462.1"/>
    <property type="molecule type" value="Genomic_DNA"/>
</dbReference>
<evidence type="ECO:0000256" key="5">
    <source>
        <dbReference type="ARBA" id="ARBA00022840"/>
    </source>
</evidence>
<dbReference type="PANTHER" id="PTHR42711:SF5">
    <property type="entry name" value="ABC TRANSPORTER ATP-BINDING PROTEIN NATA"/>
    <property type="match status" value="1"/>
</dbReference>
<evidence type="ECO:0000259" key="7">
    <source>
        <dbReference type="PROSITE" id="PS50893"/>
    </source>
</evidence>
<protein>
    <submittedName>
        <fullName evidence="8">ABC transporter ATP-binding protein</fullName>
    </submittedName>
</protein>
<dbReference type="PROSITE" id="PS50893">
    <property type="entry name" value="ABC_TRANSPORTER_2"/>
    <property type="match status" value="1"/>
</dbReference>
<evidence type="ECO:0000256" key="3">
    <source>
        <dbReference type="ARBA" id="ARBA00022448"/>
    </source>
</evidence>
<dbReference type="GO" id="GO:0016887">
    <property type="term" value="F:ATP hydrolysis activity"/>
    <property type="evidence" value="ECO:0007669"/>
    <property type="project" value="InterPro"/>
</dbReference>
<dbReference type="PANTHER" id="PTHR42711">
    <property type="entry name" value="ABC TRANSPORTER ATP-BINDING PROTEIN"/>
    <property type="match status" value="1"/>
</dbReference>
<proteinExistence type="inferred from homology"/>
<evidence type="ECO:0000256" key="1">
    <source>
        <dbReference type="ARBA" id="ARBA00004202"/>
    </source>
</evidence>
<dbReference type="GO" id="GO:0005524">
    <property type="term" value="F:ATP binding"/>
    <property type="evidence" value="ECO:0007669"/>
    <property type="project" value="UniProtKB-KW"/>
</dbReference>
<keyword evidence="3" id="KW-0813">Transport</keyword>
<evidence type="ECO:0000313" key="9">
    <source>
        <dbReference type="Proteomes" id="UP000037179"/>
    </source>
</evidence>
<keyword evidence="6" id="KW-0046">Antibiotic resistance</keyword>
<reference evidence="8 9" key="2">
    <citation type="journal article" date="2016" name="Genome Announc.">
        <title>Draft Genome Sequence of Erythromycin- and Oxytetracycline-Sensitive Nocardia seriolae Strain U-1 (NBRC 110359).</title>
        <authorList>
            <person name="Imajoh M."/>
            <person name="Sukeda M."/>
            <person name="Shimizu M."/>
            <person name="Yamane J."/>
            <person name="Ohnishi K."/>
            <person name="Oshima S."/>
        </authorList>
    </citation>
    <scope>NUCLEOTIDE SEQUENCE [LARGE SCALE GENOMIC DNA]</scope>
    <source>
        <strain evidence="8 9">U-1</strain>
    </source>
</reference>
<dbReference type="GeneID" id="93375123"/>
<dbReference type="InterPro" id="IPR003439">
    <property type="entry name" value="ABC_transporter-like_ATP-bd"/>
</dbReference>
<dbReference type="Proteomes" id="UP000037179">
    <property type="component" value="Unassembled WGS sequence"/>
</dbReference>
<reference evidence="9" key="1">
    <citation type="submission" date="2015-07" db="EMBL/GenBank/DDBJ databases">
        <title>Nocardia seriolae U-1 whole genome shotgun sequence.</title>
        <authorList>
            <person name="Imajoh M."/>
            <person name="Fukumoto Y."/>
            <person name="Sukeda M."/>
            <person name="Yamane J."/>
            <person name="Yamasaki K."/>
            <person name="Shimizu M."/>
            <person name="Ohnishi K."/>
            <person name="Oshima S."/>
        </authorList>
    </citation>
    <scope>NUCLEOTIDE SEQUENCE [LARGE SCALE GENOMIC DNA]</scope>
    <source>
        <strain evidence="9">U-1</strain>
    </source>
</reference>
<dbReference type="InterPro" id="IPR017871">
    <property type="entry name" value="ABC_transporter-like_CS"/>
</dbReference>
<dbReference type="PROSITE" id="PS00211">
    <property type="entry name" value="ABC_TRANSPORTER_1"/>
    <property type="match status" value="1"/>
</dbReference>
<dbReference type="SUPFAM" id="SSF52540">
    <property type="entry name" value="P-loop containing nucleoside triphosphate hydrolases"/>
    <property type="match status" value="1"/>
</dbReference>
<name>A0A0B8NQH1_9NOCA</name>
<dbReference type="AlphaFoldDB" id="A0A0B8NQH1"/>
<dbReference type="InterPro" id="IPR050763">
    <property type="entry name" value="ABC_transporter_ATP-binding"/>
</dbReference>
<evidence type="ECO:0000256" key="4">
    <source>
        <dbReference type="ARBA" id="ARBA00022741"/>
    </source>
</evidence>
<gene>
    <name evidence="8" type="ORF">NSK11_contig00081-0011</name>
</gene>
<dbReference type="InterPro" id="IPR003593">
    <property type="entry name" value="AAA+_ATPase"/>
</dbReference>
<dbReference type="GO" id="GO:0005886">
    <property type="term" value="C:plasma membrane"/>
    <property type="evidence" value="ECO:0007669"/>
    <property type="project" value="UniProtKB-SubCell"/>
</dbReference>
<feature type="domain" description="ABC transporter" evidence="7">
    <location>
        <begin position="5"/>
        <end position="230"/>
    </location>
</feature>
<keyword evidence="4" id="KW-0547">Nucleotide-binding</keyword>
<dbReference type="GO" id="GO:0046677">
    <property type="term" value="P:response to antibiotic"/>
    <property type="evidence" value="ECO:0007669"/>
    <property type="project" value="UniProtKB-KW"/>
</dbReference>
<dbReference type="RefSeq" id="WP_033089136.1">
    <property type="nucleotide sequence ID" value="NZ_AP017900.1"/>
</dbReference>
<evidence type="ECO:0000313" key="8">
    <source>
        <dbReference type="EMBL" id="GAP30462.1"/>
    </source>
</evidence>
<dbReference type="CDD" id="cd03230">
    <property type="entry name" value="ABC_DR_subfamily_A"/>
    <property type="match status" value="1"/>
</dbReference>
<dbReference type="Gene3D" id="3.40.50.300">
    <property type="entry name" value="P-loop containing nucleotide triphosphate hydrolases"/>
    <property type="match status" value="1"/>
</dbReference>
<evidence type="ECO:0000256" key="2">
    <source>
        <dbReference type="ARBA" id="ARBA00005417"/>
    </source>
</evidence>
<comment type="similarity">
    <text evidence="2">Belongs to the ABC transporter superfamily.</text>
</comment>
<accession>A0A0B8NQH1</accession>
<keyword evidence="5 8" id="KW-0067">ATP-binding</keyword>
<keyword evidence="9" id="KW-1185">Reference proteome</keyword>
<organism evidence="8 9">
    <name type="scientific">Nocardia seriolae</name>
    <dbReference type="NCBI Taxonomy" id="37332"/>
    <lineage>
        <taxon>Bacteria</taxon>
        <taxon>Bacillati</taxon>
        <taxon>Actinomycetota</taxon>
        <taxon>Actinomycetes</taxon>
        <taxon>Mycobacteriales</taxon>
        <taxon>Nocardiaceae</taxon>
        <taxon>Nocardia</taxon>
    </lineage>
</organism>
<dbReference type="Pfam" id="PF00005">
    <property type="entry name" value="ABC_tran"/>
    <property type="match status" value="1"/>
</dbReference>
<sequence length="306" mass="33388">METAIRAEGLSKRFGRQVALAPLDLEVARGEVLGYLGPNGAGKTVTIRLLPGLLHPTAGRAEIFGCDVRRCAAQVHRRLAYVGGETNLWPALTGAETLHLLGRVQGRVDTAYRDKLIERFRLDPSKRVRSYSKGNRQKVALIAALMSRADRLVLDEPSSGLDPLMEREFRDCVAAAKANGQTVFLSSHILSEVEALADRVAILRAGHLGEVGSLAEMRHLAALTIDAVFTAEPPYLTRVPGVTGVEVDGNRVRLQVRGSVEPLLARLTAARVTQLLSREPSLEELFLERYGAEQADRPEEAVPHGR</sequence>
<dbReference type="InterPro" id="IPR027417">
    <property type="entry name" value="P-loop_NTPase"/>
</dbReference>
<evidence type="ECO:0000256" key="6">
    <source>
        <dbReference type="ARBA" id="ARBA00023251"/>
    </source>
</evidence>
<comment type="subcellular location">
    <subcellularLocation>
        <location evidence="1">Cell membrane</location>
        <topology evidence="1">Peripheral membrane protein</topology>
    </subcellularLocation>
</comment>
<comment type="caution">
    <text evidence="8">The sequence shown here is derived from an EMBL/GenBank/DDBJ whole genome shotgun (WGS) entry which is preliminary data.</text>
</comment>
<dbReference type="SMART" id="SM00382">
    <property type="entry name" value="AAA"/>
    <property type="match status" value="1"/>
</dbReference>